<dbReference type="PANTHER" id="PTHR47548">
    <property type="entry name" value="BNAA06G32370D PROTEIN"/>
    <property type="match status" value="1"/>
</dbReference>
<comment type="caution">
    <text evidence="1">The sequence shown here is derived from an EMBL/GenBank/DDBJ whole genome shotgun (WGS) entry which is preliminary data.</text>
</comment>
<name>A0A7J7HTP5_CAMSI</name>
<dbReference type="PANTHER" id="PTHR47548:SF1">
    <property type="entry name" value="S-ADENOSYL-L-METHIONINE-DEPENDENT METHYLTRANSFERASES SUPERFAMILY PROTEIN"/>
    <property type="match status" value="1"/>
</dbReference>
<protein>
    <submittedName>
        <fullName evidence="1">Uncharacterized protein</fullName>
    </submittedName>
</protein>
<dbReference type="AlphaFoldDB" id="A0A7J7HTP5"/>
<dbReference type="InterPro" id="IPR053304">
    <property type="entry name" value="RNA_M5U_MTase"/>
</dbReference>
<gene>
    <name evidence="1" type="ORF">HYC85_008885</name>
</gene>
<dbReference type="EMBL" id="JACBKZ010000003">
    <property type="protein sequence ID" value="KAF5956029.1"/>
    <property type="molecule type" value="Genomic_DNA"/>
</dbReference>
<evidence type="ECO:0000313" key="2">
    <source>
        <dbReference type="Proteomes" id="UP000593564"/>
    </source>
</evidence>
<dbReference type="Proteomes" id="UP000593564">
    <property type="component" value="Unassembled WGS sequence"/>
</dbReference>
<reference evidence="2" key="1">
    <citation type="journal article" date="2020" name="Nat. Commun.">
        <title>Genome assembly of wild tea tree DASZ reveals pedigree and selection history of tea varieties.</title>
        <authorList>
            <person name="Zhang W."/>
            <person name="Zhang Y."/>
            <person name="Qiu H."/>
            <person name="Guo Y."/>
            <person name="Wan H."/>
            <person name="Zhang X."/>
            <person name="Scossa F."/>
            <person name="Alseekh S."/>
            <person name="Zhang Q."/>
            <person name="Wang P."/>
            <person name="Xu L."/>
            <person name="Schmidt M.H."/>
            <person name="Jia X."/>
            <person name="Li D."/>
            <person name="Zhu A."/>
            <person name="Guo F."/>
            <person name="Chen W."/>
            <person name="Ni D."/>
            <person name="Usadel B."/>
            <person name="Fernie A.R."/>
            <person name="Wen W."/>
        </authorList>
    </citation>
    <scope>NUCLEOTIDE SEQUENCE [LARGE SCALE GENOMIC DNA]</scope>
    <source>
        <strain evidence="2">cv. G240</strain>
    </source>
</reference>
<sequence length="218" mass="24479">MLQGWAWAKTMVHVGYAKIASRARRPPTRAGTRSEIYGSRGLRELVYRSNGLHLVPALMAGGGPSSLTIVSWKTDADTPPAPTVMRCSGCTQEYNLHRPIILDKATDFFNKHGVSDFTFETCRLWGWRCRVKLAVQGSSTDPLIGLYQEGCNNVCSDLASGHRYETDPFFCPKYMMVRGPLRKGKQPKLDSSRFKQLMNCSWVWKSEGNMILIIESTP</sequence>
<evidence type="ECO:0000313" key="1">
    <source>
        <dbReference type="EMBL" id="KAF5956029.1"/>
    </source>
</evidence>
<accession>A0A7J7HTP5</accession>
<proteinExistence type="predicted"/>
<keyword evidence="2" id="KW-1185">Reference proteome</keyword>
<reference evidence="1 2" key="2">
    <citation type="submission" date="2020-07" db="EMBL/GenBank/DDBJ databases">
        <title>Genome assembly of wild tea tree DASZ reveals pedigree and selection history of tea varieties.</title>
        <authorList>
            <person name="Zhang W."/>
        </authorList>
    </citation>
    <scope>NUCLEOTIDE SEQUENCE [LARGE SCALE GENOMIC DNA]</scope>
    <source>
        <strain evidence="2">cv. G240</strain>
        <tissue evidence="1">Leaf</tissue>
    </source>
</reference>
<organism evidence="1 2">
    <name type="scientific">Camellia sinensis</name>
    <name type="common">Tea plant</name>
    <name type="synonym">Thea sinensis</name>
    <dbReference type="NCBI Taxonomy" id="4442"/>
    <lineage>
        <taxon>Eukaryota</taxon>
        <taxon>Viridiplantae</taxon>
        <taxon>Streptophyta</taxon>
        <taxon>Embryophyta</taxon>
        <taxon>Tracheophyta</taxon>
        <taxon>Spermatophyta</taxon>
        <taxon>Magnoliopsida</taxon>
        <taxon>eudicotyledons</taxon>
        <taxon>Gunneridae</taxon>
        <taxon>Pentapetalae</taxon>
        <taxon>asterids</taxon>
        <taxon>Ericales</taxon>
        <taxon>Theaceae</taxon>
        <taxon>Camellia</taxon>
    </lineage>
</organism>